<feature type="compositionally biased region" description="Polar residues" evidence="3">
    <location>
        <begin position="485"/>
        <end position="494"/>
    </location>
</feature>
<evidence type="ECO:0000256" key="1">
    <source>
        <dbReference type="ARBA" id="ARBA00022441"/>
    </source>
</evidence>
<feature type="compositionally biased region" description="Basic and acidic residues" evidence="3">
    <location>
        <begin position="495"/>
        <end position="526"/>
    </location>
</feature>
<dbReference type="Pfam" id="PF01344">
    <property type="entry name" value="Kelch_1"/>
    <property type="match status" value="1"/>
</dbReference>
<dbReference type="Pfam" id="PF24681">
    <property type="entry name" value="Kelch_KLHDC2_KLHL20_DRC7"/>
    <property type="match status" value="1"/>
</dbReference>
<sequence length="689" mass="77903">MITQKCQLQRPLNKLPVTLGTIVKIDNAGNSSSPSDSGEEIRLTSDIKKDLKAYSRLPSQFDPNLGLVPYLPPLEASYEARMNQEWNVAPYFLEILSQSSCCDLNGCILLLGGLNPFKPDDFVLSSSIFEFHESSQTWRYYGSMLEPRCYHAACFVDSFLYVTGGYSALRRRDGEMLAIPSTDRLDIRTTLWKRCSDMKIARASHAIVALEKRLYVFGGRNSFGSIIASVEMYDTETDLWIEITLLPRPSMGLSATCVSNQVWILGGIAEDEEKSFISDVFTFTPSNKSWLVQTPLPGPHAFTSCISSGRTIWVVGGSHSSEEALVSCPCIWSLKLRSGQAKWKMVASLSAPAHSSCTVLCGKELYVFGGIRSEERKVTDTVEIFNTETGILRKGVSLPAAITGSSAIFLDKTASNIKAKKIVKSPISRNGEFAPKLDLHQTKLIQNQISSSAEPAHEQHKEKFHSKLKHVCETKTRFSENILSSMMQKENTTNQRHDDFKEESSVPYSDVHESDVSKSSQDKSSEVHATYSSEQPEPSWTTKARIHLNDCSFDSENKGADTKPYLRRRAMNRSSSTDKSSDDYTQMRAELYRRHFQVKQTCTKDREHLKNLSDFRRNLHVTTLKVPIDGNEERRKYRLNNLQPMRTEMILESRKWNTKEICFPDSNSGSIREGHHFKLYSPPPKWKMR</sequence>
<dbReference type="OrthoDB" id="6422392at2759"/>
<evidence type="ECO:0000256" key="2">
    <source>
        <dbReference type="ARBA" id="ARBA00022737"/>
    </source>
</evidence>
<dbReference type="PANTHER" id="PTHR46260:SF3">
    <property type="entry name" value="RING-TYPE DOMAIN-CONTAINING PROTEIN"/>
    <property type="match status" value="1"/>
</dbReference>
<dbReference type="InterPro" id="IPR051746">
    <property type="entry name" value="Kelch_domain_containing_8"/>
</dbReference>
<gene>
    <name evidence="4" type="primary">SCRB_0</name>
    <name evidence="4" type="ORF">AVEN_44297_1</name>
</gene>
<organism evidence="4 5">
    <name type="scientific">Araneus ventricosus</name>
    <name type="common">Orbweaver spider</name>
    <name type="synonym">Epeira ventricosa</name>
    <dbReference type="NCBI Taxonomy" id="182803"/>
    <lineage>
        <taxon>Eukaryota</taxon>
        <taxon>Metazoa</taxon>
        <taxon>Ecdysozoa</taxon>
        <taxon>Arthropoda</taxon>
        <taxon>Chelicerata</taxon>
        <taxon>Arachnida</taxon>
        <taxon>Araneae</taxon>
        <taxon>Araneomorphae</taxon>
        <taxon>Entelegynae</taxon>
        <taxon>Araneoidea</taxon>
        <taxon>Araneidae</taxon>
        <taxon>Araneus</taxon>
    </lineage>
</organism>
<feature type="region of interest" description="Disordered" evidence="3">
    <location>
        <begin position="485"/>
        <end position="541"/>
    </location>
</feature>
<dbReference type="EMBL" id="BGPR01000410">
    <property type="protein sequence ID" value="GBM18735.1"/>
    <property type="molecule type" value="Genomic_DNA"/>
</dbReference>
<protein>
    <submittedName>
        <fullName evidence="4">Beta-scruin</fullName>
    </submittedName>
</protein>
<name>A0A4Y2DT01_ARAVE</name>
<dbReference type="AlphaFoldDB" id="A0A4Y2DT01"/>
<dbReference type="InterPro" id="IPR015915">
    <property type="entry name" value="Kelch-typ_b-propeller"/>
</dbReference>
<dbReference type="SMART" id="SM00612">
    <property type="entry name" value="Kelch"/>
    <property type="match status" value="5"/>
</dbReference>
<reference evidence="4 5" key="1">
    <citation type="journal article" date="2019" name="Sci. Rep.">
        <title>Orb-weaving spider Araneus ventricosus genome elucidates the spidroin gene catalogue.</title>
        <authorList>
            <person name="Kono N."/>
            <person name="Nakamura H."/>
            <person name="Ohtoshi R."/>
            <person name="Moran D.A.P."/>
            <person name="Shinohara A."/>
            <person name="Yoshida Y."/>
            <person name="Fujiwara M."/>
            <person name="Mori M."/>
            <person name="Tomita M."/>
            <person name="Arakawa K."/>
        </authorList>
    </citation>
    <scope>NUCLEOTIDE SEQUENCE [LARGE SCALE GENOMIC DNA]</scope>
</reference>
<comment type="caution">
    <text evidence="4">The sequence shown here is derived from an EMBL/GenBank/DDBJ whole genome shotgun (WGS) entry which is preliminary data.</text>
</comment>
<keyword evidence="1" id="KW-0880">Kelch repeat</keyword>
<accession>A0A4Y2DT01</accession>
<evidence type="ECO:0000313" key="4">
    <source>
        <dbReference type="EMBL" id="GBM18735.1"/>
    </source>
</evidence>
<proteinExistence type="predicted"/>
<dbReference type="InterPro" id="IPR006652">
    <property type="entry name" value="Kelch_1"/>
</dbReference>
<dbReference type="PANTHER" id="PTHR46260">
    <property type="entry name" value="RING-TYPE DOMAIN-CONTAINING PROTEIN"/>
    <property type="match status" value="1"/>
</dbReference>
<evidence type="ECO:0000313" key="5">
    <source>
        <dbReference type="Proteomes" id="UP000499080"/>
    </source>
</evidence>
<evidence type="ECO:0000256" key="3">
    <source>
        <dbReference type="SAM" id="MobiDB-lite"/>
    </source>
</evidence>
<dbReference type="Proteomes" id="UP000499080">
    <property type="component" value="Unassembled WGS sequence"/>
</dbReference>
<dbReference type="SUPFAM" id="SSF117281">
    <property type="entry name" value="Kelch motif"/>
    <property type="match status" value="2"/>
</dbReference>
<keyword evidence="5" id="KW-1185">Reference proteome</keyword>
<keyword evidence="2" id="KW-0677">Repeat</keyword>
<feature type="compositionally biased region" description="Polar residues" evidence="3">
    <location>
        <begin position="530"/>
        <end position="541"/>
    </location>
</feature>
<dbReference type="Gene3D" id="2.120.10.80">
    <property type="entry name" value="Kelch-type beta propeller"/>
    <property type="match status" value="2"/>
</dbReference>